<dbReference type="PROSITE" id="PS51257">
    <property type="entry name" value="PROKAR_LIPOPROTEIN"/>
    <property type="match status" value="1"/>
</dbReference>
<dbReference type="PATRIC" id="fig|1193502.14.peg.1725"/>
<reference evidence="2" key="1">
    <citation type="submission" date="2016-08" db="EMBL/GenBank/DDBJ databases">
        <title>Complete genome sequence of the organohalide-respiring Epsilonproteobacterium Sulfurospirillum halorespirans.</title>
        <authorList>
            <person name="Goris T."/>
            <person name="Zimmermann J."/>
            <person name="Schenz B."/>
            <person name="Lemos M."/>
            <person name="Hackermueller J."/>
            <person name="Diekert G."/>
        </authorList>
    </citation>
    <scope>NUCLEOTIDE SEQUENCE [LARGE SCALE GENOMIC DNA]</scope>
    <source>
        <strain>DSM 13726</strain>
        <strain evidence="2">PCE-M2</strain>
    </source>
</reference>
<protein>
    <recommendedName>
        <fullName evidence="3">Lipoprotein</fullName>
    </recommendedName>
</protein>
<keyword evidence="2" id="KW-1185">Reference proteome</keyword>
<gene>
    <name evidence="1" type="ORF">SHALO_1699</name>
</gene>
<evidence type="ECO:0000313" key="2">
    <source>
        <dbReference type="Proteomes" id="UP000094609"/>
    </source>
</evidence>
<accession>A0A1D7TKJ7</accession>
<dbReference type="Proteomes" id="UP000094609">
    <property type="component" value="Chromosome"/>
</dbReference>
<dbReference type="KEGG" id="shal:SHALO_1699"/>
<dbReference type="RefSeq" id="WP_069478163.1">
    <property type="nucleotide sequence ID" value="NZ_CP017111.1"/>
</dbReference>
<name>A0A1D7TKJ7_9BACT</name>
<evidence type="ECO:0000313" key="1">
    <source>
        <dbReference type="EMBL" id="AOO65470.1"/>
    </source>
</evidence>
<evidence type="ECO:0008006" key="3">
    <source>
        <dbReference type="Google" id="ProtNLM"/>
    </source>
</evidence>
<dbReference type="EMBL" id="CP017111">
    <property type="protein sequence ID" value="AOO65470.1"/>
    <property type="molecule type" value="Genomic_DNA"/>
</dbReference>
<sequence>MKTILILLTALLLQGCLYFNDRGVSNRYYNGCKEYYDGMGIYHKECDENLVEYKTVTDGVSKGVDKSVEATKSLFE</sequence>
<organism evidence="1 2">
    <name type="scientific">Sulfurospirillum halorespirans DSM 13726</name>
    <dbReference type="NCBI Taxonomy" id="1193502"/>
    <lineage>
        <taxon>Bacteria</taxon>
        <taxon>Pseudomonadati</taxon>
        <taxon>Campylobacterota</taxon>
        <taxon>Epsilonproteobacteria</taxon>
        <taxon>Campylobacterales</taxon>
        <taxon>Sulfurospirillaceae</taxon>
        <taxon>Sulfurospirillum</taxon>
    </lineage>
</organism>
<proteinExistence type="predicted"/>
<dbReference type="STRING" id="1193502.SHALO_1699"/>
<dbReference type="AlphaFoldDB" id="A0A1D7TKJ7"/>